<dbReference type="OrthoDB" id="3344688at2759"/>
<name>A0A8T3B8Z3_DENNO</name>
<reference evidence="1" key="1">
    <citation type="journal article" date="2022" name="Front. Genet.">
        <title>Chromosome-Scale Assembly of the Dendrobium nobile Genome Provides Insights Into the Molecular Mechanism of the Biosynthesis of the Medicinal Active Ingredient of Dendrobium.</title>
        <authorList>
            <person name="Xu Q."/>
            <person name="Niu S.-C."/>
            <person name="Li K.-L."/>
            <person name="Zheng P.-J."/>
            <person name="Zhang X.-J."/>
            <person name="Jia Y."/>
            <person name="Liu Y."/>
            <person name="Niu Y.-X."/>
            <person name="Yu L.-H."/>
            <person name="Chen D.-F."/>
            <person name="Zhang G.-Q."/>
        </authorList>
    </citation>
    <scope>NUCLEOTIDE SEQUENCE</scope>
    <source>
        <tissue evidence="1">Leaf</tissue>
    </source>
</reference>
<organism evidence="1 2">
    <name type="scientific">Dendrobium nobile</name>
    <name type="common">Orchid</name>
    <dbReference type="NCBI Taxonomy" id="94219"/>
    <lineage>
        <taxon>Eukaryota</taxon>
        <taxon>Viridiplantae</taxon>
        <taxon>Streptophyta</taxon>
        <taxon>Embryophyta</taxon>
        <taxon>Tracheophyta</taxon>
        <taxon>Spermatophyta</taxon>
        <taxon>Magnoliopsida</taxon>
        <taxon>Liliopsida</taxon>
        <taxon>Asparagales</taxon>
        <taxon>Orchidaceae</taxon>
        <taxon>Epidendroideae</taxon>
        <taxon>Malaxideae</taxon>
        <taxon>Dendrobiinae</taxon>
        <taxon>Dendrobium</taxon>
    </lineage>
</organism>
<dbReference type="AlphaFoldDB" id="A0A8T3B8Z3"/>
<gene>
    <name evidence="1" type="ORF">KFK09_013220</name>
</gene>
<dbReference type="EMBL" id="JAGYWB010000010">
    <property type="protein sequence ID" value="KAI0507102.1"/>
    <property type="molecule type" value="Genomic_DNA"/>
</dbReference>
<keyword evidence="2" id="KW-1185">Reference proteome</keyword>
<dbReference type="PANTHER" id="PTHR11439:SF511">
    <property type="match status" value="1"/>
</dbReference>
<comment type="caution">
    <text evidence="1">The sequence shown here is derived from an EMBL/GenBank/DDBJ whole genome shotgun (WGS) entry which is preliminary data.</text>
</comment>
<protein>
    <submittedName>
        <fullName evidence="1">Uncharacterized protein</fullName>
    </submittedName>
</protein>
<sequence length="87" mass="9732">MHHPLNCHFDALKHLIRYIQGTSTSGLPLYKDSLTLHSHVDSDLASNSNDRKSMSGYCNFLSKSLISWQVKSNLLLLGPPPKLSIEL</sequence>
<proteinExistence type="predicted"/>
<dbReference type="PANTHER" id="PTHR11439">
    <property type="entry name" value="GAG-POL-RELATED RETROTRANSPOSON"/>
    <property type="match status" value="1"/>
</dbReference>
<dbReference type="Proteomes" id="UP000829196">
    <property type="component" value="Unassembled WGS sequence"/>
</dbReference>
<evidence type="ECO:0000313" key="2">
    <source>
        <dbReference type="Proteomes" id="UP000829196"/>
    </source>
</evidence>
<accession>A0A8T3B8Z3</accession>
<evidence type="ECO:0000313" key="1">
    <source>
        <dbReference type="EMBL" id="KAI0507102.1"/>
    </source>
</evidence>